<name>A0ABT8C018_9VIBR</name>
<dbReference type="PROSITE" id="PS51186">
    <property type="entry name" value="GNAT"/>
    <property type="match status" value="1"/>
</dbReference>
<dbReference type="Proteomes" id="UP001238540">
    <property type="component" value="Unassembled WGS sequence"/>
</dbReference>
<dbReference type="Gene3D" id="3.40.630.30">
    <property type="match status" value="1"/>
</dbReference>
<feature type="domain" description="N-acetyltransferase" evidence="1">
    <location>
        <begin position="1"/>
        <end position="168"/>
    </location>
</feature>
<dbReference type="EMBL" id="JAUFQC010000027">
    <property type="protein sequence ID" value="MDN3611707.1"/>
    <property type="molecule type" value="Genomic_DNA"/>
</dbReference>
<dbReference type="SUPFAM" id="SSF55729">
    <property type="entry name" value="Acyl-CoA N-acyltransferases (Nat)"/>
    <property type="match status" value="1"/>
</dbReference>
<evidence type="ECO:0000313" key="2">
    <source>
        <dbReference type="EMBL" id="MDN3611707.1"/>
    </source>
</evidence>
<comment type="caution">
    <text evidence="2">The sequence shown here is derived from an EMBL/GenBank/DDBJ whole genome shotgun (WGS) entry which is preliminary data.</text>
</comment>
<dbReference type="InterPro" id="IPR000182">
    <property type="entry name" value="GNAT_dom"/>
</dbReference>
<keyword evidence="2" id="KW-0808">Transferase</keyword>
<dbReference type="InterPro" id="IPR016181">
    <property type="entry name" value="Acyl_CoA_acyltransferase"/>
</dbReference>
<evidence type="ECO:0000259" key="1">
    <source>
        <dbReference type="PROSITE" id="PS51186"/>
    </source>
</evidence>
<organism evidence="2 3">
    <name type="scientific">Vibrio ostreicida</name>
    <dbReference type="NCBI Taxonomy" id="526588"/>
    <lineage>
        <taxon>Bacteria</taxon>
        <taxon>Pseudomonadati</taxon>
        <taxon>Pseudomonadota</taxon>
        <taxon>Gammaproteobacteria</taxon>
        <taxon>Vibrionales</taxon>
        <taxon>Vibrionaceae</taxon>
        <taxon>Vibrio</taxon>
    </lineage>
</organism>
<dbReference type="EC" id="2.-.-.-" evidence="2"/>
<keyword evidence="3" id="KW-1185">Reference proteome</keyword>
<dbReference type="InterPro" id="IPR051531">
    <property type="entry name" value="N-acetyltransferase"/>
</dbReference>
<dbReference type="RefSeq" id="WP_076588625.1">
    <property type="nucleotide sequence ID" value="NZ_JABEYA020000014.1"/>
</dbReference>
<reference evidence="3" key="1">
    <citation type="journal article" date="2019" name="Int. J. Syst. Evol. Microbiol.">
        <title>The Global Catalogue of Microorganisms (GCM) 10K type strain sequencing project: providing services to taxonomists for standard genome sequencing and annotation.</title>
        <authorList>
            <consortium name="The Broad Institute Genomics Platform"/>
            <consortium name="The Broad Institute Genome Sequencing Center for Infectious Disease"/>
            <person name="Wu L."/>
            <person name="Ma J."/>
        </authorList>
    </citation>
    <scope>NUCLEOTIDE SEQUENCE [LARGE SCALE GENOMIC DNA]</scope>
    <source>
        <strain evidence="3">CECT 7398</strain>
    </source>
</reference>
<sequence>MQLVLLKKSDVEKLLEFELDNRAWFEQNIPAREIGFYSKQGVRKHIQLFLDEYRQKSMIPMLIVNTSGDILGRINVSEINRKKSVAYLGYRVGKKSINQGVAKFAVASIIGILEKIGIQRLVAFASTENQASQNVLLSSGFTPGKVVKKYAQMNNKSVDCIEFQLLLS</sequence>
<dbReference type="PANTHER" id="PTHR43792">
    <property type="entry name" value="GNAT FAMILY, PUTATIVE (AFU_ORTHOLOGUE AFUA_3G00765)-RELATED-RELATED"/>
    <property type="match status" value="1"/>
</dbReference>
<dbReference type="GO" id="GO:0016740">
    <property type="term" value="F:transferase activity"/>
    <property type="evidence" value="ECO:0007669"/>
    <property type="project" value="UniProtKB-KW"/>
</dbReference>
<gene>
    <name evidence="2" type="ORF">QWZ16_19080</name>
</gene>
<dbReference type="Pfam" id="PF13302">
    <property type="entry name" value="Acetyltransf_3"/>
    <property type="match status" value="1"/>
</dbReference>
<protein>
    <submittedName>
        <fullName evidence="2">GNAT family protein</fullName>
        <ecNumber evidence="2">2.-.-.-</ecNumber>
    </submittedName>
</protein>
<proteinExistence type="predicted"/>
<evidence type="ECO:0000313" key="3">
    <source>
        <dbReference type="Proteomes" id="UP001238540"/>
    </source>
</evidence>
<accession>A0ABT8C018</accession>